<protein>
    <submittedName>
        <fullName evidence="3">Aste57867_8654 protein</fullName>
    </submittedName>
</protein>
<accession>A0A485KKV9</accession>
<reference evidence="3 4" key="1">
    <citation type="submission" date="2019-03" db="EMBL/GenBank/DDBJ databases">
        <authorList>
            <person name="Gaulin E."/>
            <person name="Dumas B."/>
        </authorList>
    </citation>
    <scope>NUCLEOTIDE SEQUENCE [LARGE SCALE GENOMIC DNA]</scope>
    <source>
        <strain evidence="3">CBS 568.67</strain>
    </source>
</reference>
<keyword evidence="1" id="KW-0175">Coiled coil</keyword>
<dbReference type="OrthoDB" id="65966at2759"/>
<sequence length="390" mass="45361">MKDETAAAARLTKQLEKRLKRRGYIRKMMQQYRQKEKLELVFLRTQAEQLETEVKGLLDRGFKISRYEANEMLSWKEVATALLTEKRLAVSQQRALAEQVEEVEELAREMHKWVALHKSIPISPRGCGTWTDLSSWRHVTLFSNPRSRELGKEWITRHMFTNTEAMMRAHGFPSLDVPFFEDTDVHFTADDGHYVLVRRSQYEITTRLPPALQCLVFRNHICDALVINGLETPEAIATTVKETTRTTTLHQMINMRDEAVNLLCGQFQDGDHRHVVVAQQIQDDELWSHDQPQRNRMMWFERTTLPGSTRSVVRMLYIMHQAKLPRGGYEPLDEDAREWGGDLRGLSLPMQEVKSREGSIMHGMRLSRMAQERFQIIVGSIMMRRPGSAE</sequence>
<evidence type="ECO:0000256" key="1">
    <source>
        <dbReference type="SAM" id="Coils"/>
    </source>
</evidence>
<gene>
    <name evidence="3" type="primary">Aste57867_8654</name>
    <name evidence="2" type="ORF">As57867_008620</name>
    <name evidence="3" type="ORF">ASTE57867_8654</name>
</gene>
<dbReference type="AlphaFoldDB" id="A0A485KKV9"/>
<evidence type="ECO:0000313" key="2">
    <source>
        <dbReference type="EMBL" id="KAF0700855.1"/>
    </source>
</evidence>
<evidence type="ECO:0000313" key="4">
    <source>
        <dbReference type="Proteomes" id="UP000332933"/>
    </source>
</evidence>
<dbReference type="EMBL" id="CAADRA010005131">
    <property type="protein sequence ID" value="VFT85540.1"/>
    <property type="molecule type" value="Genomic_DNA"/>
</dbReference>
<organism evidence="3 4">
    <name type="scientific">Aphanomyces stellatus</name>
    <dbReference type="NCBI Taxonomy" id="120398"/>
    <lineage>
        <taxon>Eukaryota</taxon>
        <taxon>Sar</taxon>
        <taxon>Stramenopiles</taxon>
        <taxon>Oomycota</taxon>
        <taxon>Saprolegniomycetes</taxon>
        <taxon>Saprolegniales</taxon>
        <taxon>Verrucalvaceae</taxon>
        <taxon>Aphanomyces</taxon>
    </lineage>
</organism>
<feature type="coiled-coil region" evidence="1">
    <location>
        <begin position="33"/>
        <end position="60"/>
    </location>
</feature>
<evidence type="ECO:0000313" key="3">
    <source>
        <dbReference type="EMBL" id="VFT85540.1"/>
    </source>
</evidence>
<keyword evidence="4" id="KW-1185">Reference proteome</keyword>
<proteinExistence type="predicted"/>
<dbReference type="Proteomes" id="UP000332933">
    <property type="component" value="Unassembled WGS sequence"/>
</dbReference>
<reference evidence="2" key="2">
    <citation type="submission" date="2019-06" db="EMBL/GenBank/DDBJ databases">
        <title>Genomics analysis of Aphanomyces spp. identifies a new class of oomycete effector associated with host adaptation.</title>
        <authorList>
            <person name="Gaulin E."/>
        </authorList>
    </citation>
    <scope>NUCLEOTIDE SEQUENCE</scope>
    <source>
        <strain evidence="2">CBS 578.67</strain>
    </source>
</reference>
<name>A0A485KKV9_9STRA</name>
<dbReference type="EMBL" id="VJMH01005110">
    <property type="protein sequence ID" value="KAF0700855.1"/>
    <property type="molecule type" value="Genomic_DNA"/>
</dbReference>